<accession>A0ABQ9G7Q9</accession>
<keyword evidence="2" id="KW-1185">Reference proteome</keyword>
<organism evidence="1 2">
    <name type="scientific">Dryococelus australis</name>
    <dbReference type="NCBI Taxonomy" id="614101"/>
    <lineage>
        <taxon>Eukaryota</taxon>
        <taxon>Metazoa</taxon>
        <taxon>Ecdysozoa</taxon>
        <taxon>Arthropoda</taxon>
        <taxon>Hexapoda</taxon>
        <taxon>Insecta</taxon>
        <taxon>Pterygota</taxon>
        <taxon>Neoptera</taxon>
        <taxon>Polyneoptera</taxon>
        <taxon>Phasmatodea</taxon>
        <taxon>Verophasmatodea</taxon>
        <taxon>Anareolatae</taxon>
        <taxon>Phasmatidae</taxon>
        <taxon>Eurycanthinae</taxon>
        <taxon>Dryococelus</taxon>
    </lineage>
</organism>
<comment type="caution">
    <text evidence="1">The sequence shown here is derived from an EMBL/GenBank/DDBJ whole genome shotgun (WGS) entry which is preliminary data.</text>
</comment>
<reference evidence="1 2" key="1">
    <citation type="submission" date="2023-02" db="EMBL/GenBank/DDBJ databases">
        <title>LHISI_Scaffold_Assembly.</title>
        <authorList>
            <person name="Stuart O.P."/>
            <person name="Cleave R."/>
            <person name="Magrath M.J.L."/>
            <person name="Mikheyev A.S."/>
        </authorList>
    </citation>
    <scope>NUCLEOTIDE SEQUENCE [LARGE SCALE GENOMIC DNA]</scope>
    <source>
        <strain evidence="1">Daus_M_001</strain>
        <tissue evidence="1">Leg muscle</tissue>
    </source>
</reference>
<dbReference type="EMBL" id="JARBHB010000014">
    <property type="protein sequence ID" value="KAJ8868478.1"/>
    <property type="molecule type" value="Genomic_DNA"/>
</dbReference>
<name>A0ABQ9G7Q9_9NEOP</name>
<gene>
    <name evidence="1" type="ORF">PR048_030006</name>
</gene>
<dbReference type="Proteomes" id="UP001159363">
    <property type="component" value="Chromosome 13"/>
</dbReference>
<evidence type="ECO:0000313" key="1">
    <source>
        <dbReference type="EMBL" id="KAJ8868478.1"/>
    </source>
</evidence>
<protein>
    <submittedName>
        <fullName evidence="1">Uncharacterized protein</fullName>
    </submittedName>
</protein>
<proteinExistence type="predicted"/>
<sequence>MLDVSTHSSTFDSRRGSFLISVLGNLAGRCRWSAGFLGDLPFPLPVHSGAAPYSHHFNLSGSRDHEATVTSPLLVLPLPLEISGYATARSECALATADALVTLLKAVHCKWVRGGEGGIVYQDYRALLIDRNCDCLLHNCRCIPSISTRGEAVVMISTGGINWRNQLEWTARNAIRITNSKHFCGVILGSGKISVTYCCAVRVPRITTRAKPEVLPCGTPRHEPGAFPVCPSMALAMCVLSHWRRYTLTTVIAPCLPVSAPPQTSPSLFWCKQQPWDWTAQSGVDKRSVLWFVSADPNLHGVFEYPHALVPTSGHCSKLMSHVPGSSSIRPTWPHADPYCRCYQSPSMLSDAATKYALCSVLFPRCVGWLTLLTYFQGHLFFAKRFQDKAGDQDVCFLAGRAPLRTWPCQVDTRDPGLESDLTIGHRGSVIHIVHHIGCSNHAFLTQANEDSPHLNLEAGGCIWLVRTTTRDTPKVASSSLPDVPTWKLLPTSSAAVVDKTPTLSALRAMPIPCFALANWSPSSFSSKVGFFMLPQHYGDVGAGAKEAGNASSDVLCTTPEEVDDTVIATTSSGVPEDITDAE</sequence>
<evidence type="ECO:0000313" key="2">
    <source>
        <dbReference type="Proteomes" id="UP001159363"/>
    </source>
</evidence>